<dbReference type="GeneID" id="83216889"/>
<accession>A0AAD7UX77</accession>
<gene>
    <name evidence="1" type="ORF">O0I10_009483</name>
</gene>
<evidence type="ECO:0000313" key="2">
    <source>
        <dbReference type="Proteomes" id="UP001234581"/>
    </source>
</evidence>
<name>A0AAD7UX77_9FUNG</name>
<evidence type="ECO:0000313" key="1">
    <source>
        <dbReference type="EMBL" id="KAJ8654763.1"/>
    </source>
</evidence>
<reference evidence="1 2" key="1">
    <citation type="submission" date="2023-03" db="EMBL/GenBank/DDBJ databases">
        <title>Genome sequence of Lichtheimia ornata CBS 291.66.</title>
        <authorList>
            <person name="Mohabir J.T."/>
            <person name="Shea T.P."/>
            <person name="Kurbessoian T."/>
            <person name="Berby B."/>
            <person name="Fontaine J."/>
            <person name="Livny J."/>
            <person name="Gnirke A."/>
            <person name="Stajich J.E."/>
            <person name="Cuomo C.A."/>
        </authorList>
    </citation>
    <scope>NUCLEOTIDE SEQUENCE [LARGE SCALE GENOMIC DNA]</scope>
    <source>
        <strain evidence="1">CBS 291.66</strain>
    </source>
</reference>
<sequence>MDAGNANKEDIFDTSSVGGQEKILLQAFSGNLDKYSKNAVIQLSKLIFDGHDPRNSQLFQQRYMTNAQVYAILEEQLPKIQRVFSIRQIALLITEHKEHLGKLTWKRSSGDNTKVRSLYALKIVCTRQSINYSTNRTLASLDQILELVDRRTSVNDIQDEKNGEFAGNYFETHGTHNWEEIFNQGKAKGLYKTYSVWVSVKTAYYRFKKQNKKS</sequence>
<dbReference type="EMBL" id="JARTCD010000056">
    <property type="protein sequence ID" value="KAJ8654763.1"/>
    <property type="molecule type" value="Genomic_DNA"/>
</dbReference>
<proteinExistence type="predicted"/>
<comment type="caution">
    <text evidence="1">The sequence shown here is derived from an EMBL/GenBank/DDBJ whole genome shotgun (WGS) entry which is preliminary data.</text>
</comment>
<dbReference type="Proteomes" id="UP001234581">
    <property type="component" value="Unassembled WGS sequence"/>
</dbReference>
<dbReference type="RefSeq" id="XP_058339677.1">
    <property type="nucleotide sequence ID" value="XM_058489475.1"/>
</dbReference>
<keyword evidence="2" id="KW-1185">Reference proteome</keyword>
<organism evidence="1 2">
    <name type="scientific">Lichtheimia ornata</name>
    <dbReference type="NCBI Taxonomy" id="688661"/>
    <lineage>
        <taxon>Eukaryota</taxon>
        <taxon>Fungi</taxon>
        <taxon>Fungi incertae sedis</taxon>
        <taxon>Mucoromycota</taxon>
        <taxon>Mucoromycotina</taxon>
        <taxon>Mucoromycetes</taxon>
        <taxon>Mucorales</taxon>
        <taxon>Lichtheimiaceae</taxon>
        <taxon>Lichtheimia</taxon>
    </lineage>
</organism>
<dbReference type="AlphaFoldDB" id="A0AAD7UX77"/>
<protein>
    <submittedName>
        <fullName evidence="1">Uncharacterized protein</fullName>
    </submittedName>
</protein>